<accession>A0ABR9ZZD0</accession>
<dbReference type="EMBL" id="JADKNH010000021">
    <property type="protein sequence ID" value="MBF4695816.1"/>
    <property type="molecule type" value="Genomic_DNA"/>
</dbReference>
<organism evidence="10 11">
    <name type="scientific">Fusibacter ferrireducens</name>
    <dbReference type="NCBI Taxonomy" id="2785058"/>
    <lineage>
        <taxon>Bacteria</taxon>
        <taxon>Bacillati</taxon>
        <taxon>Bacillota</taxon>
        <taxon>Clostridia</taxon>
        <taxon>Eubacteriales</taxon>
        <taxon>Eubacteriales Family XII. Incertae Sedis</taxon>
        <taxon>Fusibacter</taxon>
    </lineage>
</organism>
<evidence type="ECO:0000256" key="8">
    <source>
        <dbReference type="RuleBase" id="RU365104"/>
    </source>
</evidence>
<dbReference type="Gene3D" id="3.40.50.300">
    <property type="entry name" value="P-loop containing nucleotide triphosphate hydrolases"/>
    <property type="match status" value="1"/>
</dbReference>
<dbReference type="InterPro" id="IPR017871">
    <property type="entry name" value="ABC_transporter-like_CS"/>
</dbReference>
<keyword evidence="3 8" id="KW-1003">Cell membrane</keyword>
<keyword evidence="11" id="KW-1185">Reference proteome</keyword>
<keyword evidence="4 8" id="KW-0547">Nucleotide-binding</keyword>
<dbReference type="InterPro" id="IPR015856">
    <property type="entry name" value="ABC_transpr_CbiO/EcfA_su"/>
</dbReference>
<dbReference type="PROSITE" id="PS00211">
    <property type="entry name" value="ABC_TRANSPORTER_1"/>
    <property type="match status" value="1"/>
</dbReference>
<dbReference type="CDD" id="cd03225">
    <property type="entry name" value="ABC_cobalt_CbiO_domain1"/>
    <property type="match status" value="1"/>
</dbReference>
<evidence type="ECO:0000256" key="7">
    <source>
        <dbReference type="ARBA" id="ARBA00023136"/>
    </source>
</evidence>
<dbReference type="InterPro" id="IPR050095">
    <property type="entry name" value="ECF_ABC_transporter_ATP-bd"/>
</dbReference>
<dbReference type="SUPFAM" id="SSF52540">
    <property type="entry name" value="P-loop containing nucleoside triphosphate hydrolases"/>
    <property type="match status" value="1"/>
</dbReference>
<dbReference type="PANTHER" id="PTHR43553">
    <property type="entry name" value="HEAVY METAL TRANSPORTER"/>
    <property type="match status" value="1"/>
</dbReference>
<name>A0ABR9ZZD0_9FIRM</name>
<evidence type="ECO:0000256" key="4">
    <source>
        <dbReference type="ARBA" id="ARBA00022741"/>
    </source>
</evidence>
<comment type="caution">
    <text evidence="10">The sequence shown here is derived from an EMBL/GenBank/DDBJ whole genome shotgun (WGS) entry which is preliminary data.</text>
</comment>
<dbReference type="Proteomes" id="UP000614200">
    <property type="component" value="Unassembled WGS sequence"/>
</dbReference>
<proteinExistence type="inferred from homology"/>
<evidence type="ECO:0000313" key="11">
    <source>
        <dbReference type="Proteomes" id="UP000614200"/>
    </source>
</evidence>
<evidence type="ECO:0000256" key="3">
    <source>
        <dbReference type="ARBA" id="ARBA00022475"/>
    </source>
</evidence>
<keyword evidence="6" id="KW-1278">Translocase</keyword>
<comment type="similarity">
    <text evidence="8">Belongs to the ABC transporter superfamily. Energy-coupling factor EcfA family.</text>
</comment>
<comment type="subcellular location">
    <subcellularLocation>
        <location evidence="1 8">Cell membrane</location>
        <topology evidence="1 8">Peripheral membrane protein</topology>
    </subcellularLocation>
</comment>
<protein>
    <recommendedName>
        <fullName evidence="8">Energy-coupling factor transporter ATP-binding protein EcfA2</fullName>
        <ecNumber evidence="8">7.-.-.-</ecNumber>
    </recommendedName>
</protein>
<dbReference type="PROSITE" id="PS50893">
    <property type="entry name" value="ABC_TRANSPORTER_2"/>
    <property type="match status" value="1"/>
</dbReference>
<keyword evidence="2 8" id="KW-0813">Transport</keyword>
<evidence type="ECO:0000256" key="1">
    <source>
        <dbReference type="ARBA" id="ARBA00004202"/>
    </source>
</evidence>
<dbReference type="NCBIfam" id="TIGR04521">
    <property type="entry name" value="ECF_ATPase_2"/>
    <property type="match status" value="1"/>
</dbReference>
<sequence>MSISIKHLSHIYDYGTPNETVAIENINLEIEHGEFIGLIGHTGSGKSTLIQQLNGLLKPSKGTILVNGLNITEGLSNLDKTKKRSKSEQRKLAKERKRKLLEVRKKVGLVFQYPEYQLFEETIEKDIAFGPTNLGLGESEVKARVKEAMMLVGIDYDAYKDRSPFELSGGQKRRVAIAGVLAMRPEVLILDEPTAGLDPRGRDEILAQIKALHDKNKMTVIIVSHSMEDMAKIANRLIVMNKGKVVFDDSPHKVFKEIETLEKIGLAVPQISYLARALNEAGFHLSDEIITIEEAVEALKKQLPAIHPKAQNSKGGKASC</sequence>
<dbReference type="EC" id="7.-.-.-" evidence="8"/>
<evidence type="ECO:0000256" key="6">
    <source>
        <dbReference type="ARBA" id="ARBA00022967"/>
    </source>
</evidence>
<dbReference type="InterPro" id="IPR027417">
    <property type="entry name" value="P-loop_NTPase"/>
</dbReference>
<dbReference type="RefSeq" id="WP_194704055.1">
    <property type="nucleotide sequence ID" value="NZ_JADKNH010000021.1"/>
</dbReference>
<evidence type="ECO:0000313" key="10">
    <source>
        <dbReference type="EMBL" id="MBF4695816.1"/>
    </source>
</evidence>
<dbReference type="InterPro" id="IPR003439">
    <property type="entry name" value="ABC_transporter-like_ATP-bd"/>
</dbReference>
<reference evidence="10 11" key="1">
    <citation type="submission" date="2020-11" db="EMBL/GenBank/DDBJ databases">
        <title>Fusibacter basophilias sp. nov.</title>
        <authorList>
            <person name="Qiu D."/>
        </authorList>
    </citation>
    <scope>NUCLEOTIDE SEQUENCE [LARGE SCALE GENOMIC DNA]</scope>
    <source>
        <strain evidence="10 11">Q10-2</strain>
    </source>
</reference>
<evidence type="ECO:0000259" key="9">
    <source>
        <dbReference type="PROSITE" id="PS50893"/>
    </source>
</evidence>
<comment type="subunit">
    <text evidence="8">Forms a stable energy-coupling factor (ECF) transporter complex composed of 2 membrane-embedded substrate-binding proteins (S component), 2 ATP-binding proteins (A component) and 2 transmembrane proteins (T component).</text>
</comment>
<keyword evidence="7 8" id="KW-0472">Membrane</keyword>
<dbReference type="InterPro" id="IPR003593">
    <property type="entry name" value="AAA+_ATPase"/>
</dbReference>
<comment type="function">
    <text evidence="8">ATP-binding (A) component of a common energy-coupling factor (ECF) ABC-transporter complex.</text>
</comment>
<dbReference type="InterPro" id="IPR030946">
    <property type="entry name" value="EcfA2"/>
</dbReference>
<feature type="domain" description="ABC transporter" evidence="9">
    <location>
        <begin position="6"/>
        <end position="267"/>
    </location>
</feature>
<gene>
    <name evidence="10" type="ORF">ISU02_22185</name>
</gene>
<evidence type="ECO:0000256" key="2">
    <source>
        <dbReference type="ARBA" id="ARBA00022448"/>
    </source>
</evidence>
<dbReference type="SMART" id="SM00382">
    <property type="entry name" value="AAA"/>
    <property type="match status" value="1"/>
</dbReference>
<dbReference type="PANTHER" id="PTHR43553:SF27">
    <property type="entry name" value="ENERGY-COUPLING FACTOR TRANSPORTER ATP-BINDING PROTEIN ECFA2"/>
    <property type="match status" value="1"/>
</dbReference>
<dbReference type="Pfam" id="PF00005">
    <property type="entry name" value="ABC_tran"/>
    <property type="match status" value="1"/>
</dbReference>
<evidence type="ECO:0000256" key="5">
    <source>
        <dbReference type="ARBA" id="ARBA00022840"/>
    </source>
</evidence>
<keyword evidence="5 8" id="KW-0067">ATP-binding</keyword>